<organism evidence="3 4">
    <name type="scientific">Gnathostoma spinigerum</name>
    <dbReference type="NCBI Taxonomy" id="75299"/>
    <lineage>
        <taxon>Eukaryota</taxon>
        <taxon>Metazoa</taxon>
        <taxon>Ecdysozoa</taxon>
        <taxon>Nematoda</taxon>
        <taxon>Chromadorea</taxon>
        <taxon>Rhabditida</taxon>
        <taxon>Spirurina</taxon>
        <taxon>Gnathostomatomorpha</taxon>
        <taxon>Gnathostomatoidea</taxon>
        <taxon>Gnathostomatidae</taxon>
        <taxon>Gnathostoma</taxon>
    </lineage>
</organism>
<keyword evidence="2" id="KW-0812">Transmembrane</keyword>
<keyword evidence="2" id="KW-1133">Transmembrane helix</keyword>
<feature type="transmembrane region" description="Helical" evidence="2">
    <location>
        <begin position="12"/>
        <end position="35"/>
    </location>
</feature>
<dbReference type="EMBL" id="JBGFUD010001085">
    <property type="protein sequence ID" value="MFH4975730.1"/>
    <property type="molecule type" value="Genomic_DNA"/>
</dbReference>
<accession>A0ABD6E7R4</accession>
<evidence type="ECO:0000256" key="1">
    <source>
        <dbReference type="SAM" id="MobiDB-lite"/>
    </source>
</evidence>
<proteinExistence type="predicted"/>
<gene>
    <name evidence="3" type="ORF">AB6A40_002439</name>
</gene>
<evidence type="ECO:0000256" key="2">
    <source>
        <dbReference type="SAM" id="Phobius"/>
    </source>
</evidence>
<protein>
    <submittedName>
        <fullName evidence="3">Uncharacterized protein</fullName>
    </submittedName>
</protein>
<comment type="caution">
    <text evidence="3">The sequence shown here is derived from an EMBL/GenBank/DDBJ whole genome shotgun (WGS) entry which is preliminary data.</text>
</comment>
<keyword evidence="2" id="KW-0472">Membrane</keyword>
<sequence>MKYERATQRRLIATFVLFFIGWKLIGVTLNEWLFYKTDETTGEKRMFSPAEIKTILFSAPDEDDSLKPPSVSKPFALDD</sequence>
<evidence type="ECO:0000313" key="4">
    <source>
        <dbReference type="Proteomes" id="UP001608902"/>
    </source>
</evidence>
<reference evidence="3 4" key="1">
    <citation type="submission" date="2024-08" db="EMBL/GenBank/DDBJ databases">
        <title>Gnathostoma spinigerum genome.</title>
        <authorList>
            <person name="Gonzalez-Bertolin B."/>
            <person name="Monzon S."/>
            <person name="Zaballos A."/>
            <person name="Jimenez P."/>
            <person name="Dekumyoy P."/>
            <person name="Varona S."/>
            <person name="Cuesta I."/>
            <person name="Sumanam S."/>
            <person name="Adisakwattana P."/>
            <person name="Gasser R.B."/>
            <person name="Hernandez-Gonzalez A."/>
            <person name="Young N.D."/>
            <person name="Perteguer M.J."/>
        </authorList>
    </citation>
    <scope>NUCLEOTIDE SEQUENCE [LARGE SCALE GENOMIC DNA]</scope>
    <source>
        <strain evidence="3">AL3</strain>
        <tissue evidence="3">Liver</tissue>
    </source>
</reference>
<feature type="region of interest" description="Disordered" evidence="1">
    <location>
        <begin position="60"/>
        <end position="79"/>
    </location>
</feature>
<keyword evidence="4" id="KW-1185">Reference proteome</keyword>
<evidence type="ECO:0000313" key="3">
    <source>
        <dbReference type="EMBL" id="MFH4975730.1"/>
    </source>
</evidence>
<name>A0ABD6E7R4_9BILA</name>
<dbReference type="AlphaFoldDB" id="A0ABD6E7R4"/>
<dbReference type="Proteomes" id="UP001608902">
    <property type="component" value="Unassembled WGS sequence"/>
</dbReference>